<sequence length="154" mass="17074">MKQAIHMRMVSQNIEESSHMLHHFLFSLSLGILIPFLNSILISQIGPFQIGDWLRVVLVGLFQFGNYSKRKNIRCYKEVGGTYTCNSLSKTKAGGYVIGEREIDALLIQPGDLLKIIPSSKVPVDGLVVSGSSYVNESMVTGESAPVLRRLILH</sequence>
<dbReference type="Proteomes" id="UP001056120">
    <property type="component" value="Linkage Group LG01"/>
</dbReference>
<gene>
    <name evidence="1" type="ORF">L1987_02386</name>
</gene>
<evidence type="ECO:0000313" key="2">
    <source>
        <dbReference type="Proteomes" id="UP001056120"/>
    </source>
</evidence>
<evidence type="ECO:0000313" key="1">
    <source>
        <dbReference type="EMBL" id="KAI3828287.1"/>
    </source>
</evidence>
<dbReference type="EMBL" id="CM042018">
    <property type="protein sequence ID" value="KAI3828287.1"/>
    <property type="molecule type" value="Genomic_DNA"/>
</dbReference>
<organism evidence="1 2">
    <name type="scientific">Smallanthus sonchifolius</name>
    <dbReference type="NCBI Taxonomy" id="185202"/>
    <lineage>
        <taxon>Eukaryota</taxon>
        <taxon>Viridiplantae</taxon>
        <taxon>Streptophyta</taxon>
        <taxon>Embryophyta</taxon>
        <taxon>Tracheophyta</taxon>
        <taxon>Spermatophyta</taxon>
        <taxon>Magnoliopsida</taxon>
        <taxon>eudicotyledons</taxon>
        <taxon>Gunneridae</taxon>
        <taxon>Pentapetalae</taxon>
        <taxon>asterids</taxon>
        <taxon>campanulids</taxon>
        <taxon>Asterales</taxon>
        <taxon>Asteraceae</taxon>
        <taxon>Asteroideae</taxon>
        <taxon>Heliantheae alliance</taxon>
        <taxon>Millerieae</taxon>
        <taxon>Smallanthus</taxon>
    </lineage>
</organism>
<comment type="caution">
    <text evidence="1">The sequence shown here is derived from an EMBL/GenBank/DDBJ whole genome shotgun (WGS) entry which is preliminary data.</text>
</comment>
<name>A0ACB9K7L9_9ASTR</name>
<proteinExistence type="predicted"/>
<reference evidence="1 2" key="2">
    <citation type="journal article" date="2022" name="Mol. Ecol. Resour.">
        <title>The genomes of chicory, endive, great burdock and yacon provide insights into Asteraceae paleo-polyploidization history and plant inulin production.</title>
        <authorList>
            <person name="Fan W."/>
            <person name="Wang S."/>
            <person name="Wang H."/>
            <person name="Wang A."/>
            <person name="Jiang F."/>
            <person name="Liu H."/>
            <person name="Zhao H."/>
            <person name="Xu D."/>
            <person name="Zhang Y."/>
        </authorList>
    </citation>
    <scope>NUCLEOTIDE SEQUENCE [LARGE SCALE GENOMIC DNA]</scope>
    <source>
        <strain evidence="2">cv. Yunnan</strain>
        <tissue evidence="1">Leaves</tissue>
    </source>
</reference>
<protein>
    <submittedName>
        <fullName evidence="1">Uncharacterized protein</fullName>
    </submittedName>
</protein>
<reference evidence="2" key="1">
    <citation type="journal article" date="2022" name="Mol. Ecol. Resour.">
        <title>The genomes of chicory, endive, great burdock and yacon provide insights into Asteraceae palaeo-polyploidization history and plant inulin production.</title>
        <authorList>
            <person name="Fan W."/>
            <person name="Wang S."/>
            <person name="Wang H."/>
            <person name="Wang A."/>
            <person name="Jiang F."/>
            <person name="Liu H."/>
            <person name="Zhao H."/>
            <person name="Xu D."/>
            <person name="Zhang Y."/>
        </authorList>
    </citation>
    <scope>NUCLEOTIDE SEQUENCE [LARGE SCALE GENOMIC DNA]</scope>
    <source>
        <strain evidence="2">cv. Yunnan</strain>
    </source>
</reference>
<keyword evidence="2" id="KW-1185">Reference proteome</keyword>
<accession>A0ACB9K7L9</accession>